<protein>
    <submittedName>
        <fullName evidence="1">ATP-dependent DNA helicase MER3</fullName>
        <ecNumber evidence="1">3.6.4.12</ecNumber>
    </submittedName>
</protein>
<dbReference type="EMBL" id="JAUTXU010000105">
    <property type="protein sequence ID" value="KAK3707947.1"/>
    <property type="molecule type" value="Genomic_DNA"/>
</dbReference>
<organism evidence="1 2">
    <name type="scientific">Vermiconidia calcicola</name>
    <dbReference type="NCBI Taxonomy" id="1690605"/>
    <lineage>
        <taxon>Eukaryota</taxon>
        <taxon>Fungi</taxon>
        <taxon>Dikarya</taxon>
        <taxon>Ascomycota</taxon>
        <taxon>Pezizomycotina</taxon>
        <taxon>Dothideomycetes</taxon>
        <taxon>Dothideomycetidae</taxon>
        <taxon>Mycosphaerellales</taxon>
        <taxon>Extremaceae</taxon>
        <taxon>Vermiconidia</taxon>
    </lineage>
</organism>
<evidence type="ECO:0000313" key="2">
    <source>
        <dbReference type="Proteomes" id="UP001281147"/>
    </source>
</evidence>
<evidence type="ECO:0000313" key="1">
    <source>
        <dbReference type="EMBL" id="KAK3707947.1"/>
    </source>
</evidence>
<gene>
    <name evidence="1" type="primary">HFM1_2</name>
    <name evidence="1" type="ORF">LTR37_011799</name>
</gene>
<proteinExistence type="predicted"/>
<comment type="caution">
    <text evidence="1">The sequence shown here is derived from an EMBL/GenBank/DDBJ whole genome shotgun (WGS) entry which is preliminary data.</text>
</comment>
<keyword evidence="1" id="KW-0347">Helicase</keyword>
<dbReference type="EC" id="3.6.4.12" evidence="1"/>
<keyword evidence="1" id="KW-0547">Nucleotide-binding</keyword>
<reference evidence="1" key="1">
    <citation type="submission" date="2023-07" db="EMBL/GenBank/DDBJ databases">
        <title>Black Yeasts Isolated from many extreme environments.</title>
        <authorList>
            <person name="Coleine C."/>
            <person name="Stajich J.E."/>
            <person name="Selbmann L."/>
        </authorList>
    </citation>
    <scope>NUCLEOTIDE SEQUENCE</scope>
    <source>
        <strain evidence="1">CCFEE 5714</strain>
    </source>
</reference>
<keyword evidence="1" id="KW-0378">Hydrolase</keyword>
<name>A0ACC3N406_9PEZI</name>
<dbReference type="Proteomes" id="UP001281147">
    <property type="component" value="Unassembled WGS sequence"/>
</dbReference>
<keyword evidence="1" id="KW-0067">ATP-binding</keyword>
<sequence length="997" mass="109446">MSFGVAFHHAGLSIQDRTTVEKGFLEGDLNVICCTSTLAVGINLPCHMVIIKNTVAYQGSPSGGGCKEYSDLEIMQMLGRAGRPQFDDSAVAVIMTRMQRVPYYEKMISGQEILESCLHRNLIDHLNAEIGLGTITSASSAKKWLSGTFLYVRLKENPEHYKIEGDAPGRNLDERLENICSKGIALLEEHDLVSATPKLRCNEFGDAMARYYLQFDTMRIFMALPPKARVSEILSAVSQAAEFKDIRFRANEKTTYKDLNKNSSIKFQIPVNLDAPAHKVSLVIQSVLGALDLPTDDYKQRLEYGTAKAIVFQHATRLIRCIVDCQLYLEDAIATRSALMLARSLGAQVWDDSPLHMKQLEAVGLVYVRKLVAAGITSVEDLENTEAHRIESSLSRNPPFGTDLQAKAKAFPKLRVSLKKMGEPVIKKGEHVAVKVKAEIGFLNDKVPETFQRKPVYVCLLAETSDGLKVHFARISAKKLNNGQDVLFSANLTSASQSIRAYVMCDEIAGTMRHAILEPGIPPLAFPHQKPDANANQQKVSLANAPNTAKRHAAAGNARGNTDSDSDEFGNLGLDDDDLAGAEAGGFVDIDDFEDHGKERGQPKQQKRKTSNNAPLEESREPQQLANGKWACNHRCGDKSACKHLCCREGIDKKPKAPKAKRTKNETETDAGPKQTQLSMSVAKKSNASAPAVPAKDKKATSIYRKTDDSREARDLNRLHNSVKTKTPNVPALPRGGTSTGPGDRNRKGGNPRLSFLEAARDTVDDADEYGFDTWSSNDLPSFGDLAGTQPAARMSPLKDDNPFDLAGPDEFDDMDMDMGADQHSLAEGSGDGHVDFSSFTEDNNSGQHDEWTMKDLDDVLDAQAPITPQQAENDDGTVPNKKSGHLFVGYSSESTAKIFGMDRGGYAGRRRSLTDEAATGDDNPPKRRAGTASRARPHSIQQSQERVLRRQTTLTGNHSPRRVTETVTPAQEPNEDDELKVWFEAEFGTEHFNLVP</sequence>
<keyword evidence="2" id="KW-1185">Reference proteome</keyword>
<accession>A0ACC3N406</accession>